<feature type="compositionally biased region" description="Low complexity" evidence="1">
    <location>
        <begin position="102"/>
        <end position="114"/>
    </location>
</feature>
<name>A0AA39R9M4_9LECA</name>
<dbReference type="EMBL" id="JAFEKC020000001">
    <property type="protein sequence ID" value="KAK0517427.1"/>
    <property type="molecule type" value="Genomic_DNA"/>
</dbReference>
<sequence length="476" mass="50566">MPSTRSSARQAAQKATSSSPPSASQSKASPATGSKRKAEGGATGKAKKGKKGQGKEQTTIEDAMPNVEANDESKDIEMKDAIETKEDSNAKATEAEAEQKDNGTTGDNAGNGEAAIEKEAGTEDSKSDTAPAKHQDTVTNGASKDEEPKKNGFDTLMSASANEGKEDTNNKNATPEGTGSKVPPSANAVEESSERAQSTPSSILEKGIIYFFFRGRVGIDEPSSPTEIARSYIILRPIPHDSALGDGPIGDAKNVRLLALPKKVLPLSPKDRFMVFVEKSAGTMDNIKSTLSSSDYVTKTAGPRHTPAAAPIGEGVYAITSTGEGRAQTHLAYILTRPEEVGEVQNSVGLKKQGSYITSAKNPTAAAPAGASLPKGAEYPKEILDEFGGRGWMPLKPELLEYENTQFLLIGHKDDALEKAAQPQQGEDGKKETPLEELEKLEEEDEERVEGLKGDDAVFTDLGLNAKEFSKLQTTW</sequence>
<feature type="region of interest" description="Disordered" evidence="1">
    <location>
        <begin position="1"/>
        <end position="200"/>
    </location>
</feature>
<evidence type="ECO:0000256" key="1">
    <source>
        <dbReference type="SAM" id="MobiDB-lite"/>
    </source>
</evidence>
<protein>
    <recommendedName>
        <fullName evidence="4">BTB domain transcription factor</fullName>
    </recommendedName>
</protein>
<feature type="region of interest" description="Disordered" evidence="1">
    <location>
        <begin position="418"/>
        <end position="454"/>
    </location>
</feature>
<feature type="compositionally biased region" description="Acidic residues" evidence="1">
    <location>
        <begin position="439"/>
        <end position="448"/>
    </location>
</feature>
<feature type="compositionally biased region" description="Basic and acidic residues" evidence="1">
    <location>
        <begin position="143"/>
        <end position="152"/>
    </location>
</feature>
<dbReference type="AlphaFoldDB" id="A0AA39R9M4"/>
<evidence type="ECO:0000313" key="3">
    <source>
        <dbReference type="Proteomes" id="UP001166286"/>
    </source>
</evidence>
<organism evidence="2 3">
    <name type="scientific">Cladonia borealis</name>
    <dbReference type="NCBI Taxonomy" id="184061"/>
    <lineage>
        <taxon>Eukaryota</taxon>
        <taxon>Fungi</taxon>
        <taxon>Dikarya</taxon>
        <taxon>Ascomycota</taxon>
        <taxon>Pezizomycotina</taxon>
        <taxon>Lecanoromycetes</taxon>
        <taxon>OSLEUM clade</taxon>
        <taxon>Lecanoromycetidae</taxon>
        <taxon>Lecanorales</taxon>
        <taxon>Lecanorineae</taxon>
        <taxon>Cladoniaceae</taxon>
        <taxon>Cladonia</taxon>
    </lineage>
</organism>
<reference evidence="2" key="1">
    <citation type="submission" date="2023-03" db="EMBL/GenBank/DDBJ databases">
        <title>Complete genome of Cladonia borealis.</title>
        <authorList>
            <person name="Park H."/>
        </authorList>
    </citation>
    <scope>NUCLEOTIDE SEQUENCE</scope>
    <source>
        <strain evidence="2">ANT050790</strain>
    </source>
</reference>
<feature type="compositionally biased region" description="Basic and acidic residues" evidence="1">
    <location>
        <begin position="115"/>
        <end position="136"/>
    </location>
</feature>
<keyword evidence="3" id="KW-1185">Reference proteome</keyword>
<gene>
    <name evidence="2" type="ORF">JMJ35_000582</name>
</gene>
<evidence type="ECO:0008006" key="4">
    <source>
        <dbReference type="Google" id="ProtNLM"/>
    </source>
</evidence>
<accession>A0AA39R9M4</accession>
<dbReference type="PANTHER" id="PTHR34776:SF1">
    <property type="entry name" value="F17F16.3 PROTEIN"/>
    <property type="match status" value="1"/>
</dbReference>
<feature type="compositionally biased region" description="Basic and acidic residues" evidence="1">
    <location>
        <begin position="71"/>
        <end position="101"/>
    </location>
</feature>
<evidence type="ECO:0000313" key="2">
    <source>
        <dbReference type="EMBL" id="KAK0517427.1"/>
    </source>
</evidence>
<comment type="caution">
    <text evidence="2">The sequence shown here is derived from an EMBL/GenBank/DDBJ whole genome shotgun (WGS) entry which is preliminary data.</text>
</comment>
<feature type="compositionally biased region" description="Basic and acidic residues" evidence="1">
    <location>
        <begin position="427"/>
        <end position="438"/>
    </location>
</feature>
<dbReference type="Proteomes" id="UP001166286">
    <property type="component" value="Unassembled WGS sequence"/>
</dbReference>
<feature type="compositionally biased region" description="Low complexity" evidence="1">
    <location>
        <begin position="10"/>
        <end position="32"/>
    </location>
</feature>
<proteinExistence type="predicted"/>
<dbReference type="PANTHER" id="PTHR34776">
    <property type="entry name" value="F17F16.3 PROTEIN"/>
    <property type="match status" value="1"/>
</dbReference>